<dbReference type="GO" id="GO:0051539">
    <property type="term" value="F:4 iron, 4 sulfur cluster binding"/>
    <property type="evidence" value="ECO:0007669"/>
    <property type="project" value="UniProtKB-KW"/>
</dbReference>
<evidence type="ECO:0000256" key="3">
    <source>
        <dbReference type="ARBA" id="ARBA00005155"/>
    </source>
</evidence>
<proteinExistence type="inferred from homology"/>
<dbReference type="EMBL" id="CP009149">
    <property type="protein sequence ID" value="AIJ04886.1"/>
    <property type="molecule type" value="Genomic_DNA"/>
</dbReference>
<keyword evidence="6" id="KW-0004">4Fe-4S</keyword>
<name>A0A076L9J5_9EURY</name>
<dbReference type="CDD" id="cd01335">
    <property type="entry name" value="Radical_SAM"/>
    <property type="match status" value="1"/>
</dbReference>
<comment type="similarity">
    <text evidence="4">Belongs to the radical SAM superfamily. NifB family.</text>
</comment>
<evidence type="ECO:0000256" key="12">
    <source>
        <dbReference type="ARBA" id="ARBA00023239"/>
    </source>
</evidence>
<dbReference type="PROSITE" id="PS51918">
    <property type="entry name" value="RADICAL_SAM"/>
    <property type="match status" value="1"/>
</dbReference>
<evidence type="ECO:0000256" key="5">
    <source>
        <dbReference type="ARBA" id="ARBA00021702"/>
    </source>
</evidence>
<keyword evidence="12" id="KW-0456">Lyase</keyword>
<evidence type="ECO:0000256" key="4">
    <source>
        <dbReference type="ARBA" id="ARBA00006804"/>
    </source>
</evidence>
<dbReference type="InterPro" id="IPR007197">
    <property type="entry name" value="rSAM"/>
</dbReference>
<keyword evidence="11" id="KW-0535">Nitrogen fixation</keyword>
<keyword evidence="9" id="KW-0408">Iron</keyword>
<reference evidence="16 17" key="1">
    <citation type="journal article" date="2015" name="Int. J. Syst. Evol. Microbiol.">
        <title>M ethanocaldococcus bathoardescens sp. nov., a hyperthermophilic methanogen isolated from a volcanically active deep-sea hydrothermal vent.</title>
        <authorList>
            <person name="Stewart L.C."/>
            <person name="Jung J.H."/>
            <person name="Kim Y.T."/>
            <person name="Kwon S.W."/>
            <person name="Park C.S."/>
            <person name="Holden J.F."/>
        </authorList>
    </citation>
    <scope>NUCLEOTIDE SEQUENCE [LARGE SCALE GENOMIC DNA]</scope>
    <source>
        <strain evidence="16 17">JH146</strain>
    </source>
</reference>
<dbReference type="SMART" id="SM00729">
    <property type="entry name" value="Elp3"/>
    <property type="match status" value="1"/>
</dbReference>
<dbReference type="PANTHER" id="PTHR43787">
    <property type="entry name" value="FEMO COFACTOR BIOSYNTHESIS PROTEIN NIFB-RELATED"/>
    <property type="match status" value="1"/>
</dbReference>
<evidence type="ECO:0000256" key="1">
    <source>
        <dbReference type="ARBA" id="ARBA00001966"/>
    </source>
</evidence>
<evidence type="ECO:0000256" key="9">
    <source>
        <dbReference type="ARBA" id="ARBA00023004"/>
    </source>
</evidence>
<dbReference type="PANTHER" id="PTHR43787:SF13">
    <property type="entry name" value="FEMO COFACTOR BIOSYNTHESIS PROTEIN NIFB"/>
    <property type="match status" value="1"/>
</dbReference>
<dbReference type="HOGENOM" id="CLU_027639_1_0_2"/>
<keyword evidence="7" id="KW-0949">S-adenosyl-L-methionine</keyword>
<protein>
    <recommendedName>
        <fullName evidence="5">FeMo cofactor biosynthesis protein NifB</fullName>
    </recommendedName>
    <alternativeName>
        <fullName evidence="14">Nitrogenase cofactor maturase NifB</fullName>
    </alternativeName>
    <alternativeName>
        <fullName evidence="13">Radical SAM assemblase NifB</fullName>
    </alternativeName>
</protein>
<dbReference type="KEGG" id="mjh:JH146_0035"/>
<keyword evidence="8" id="KW-0479">Metal-binding</keyword>
<keyword evidence="10" id="KW-0411">Iron-sulfur</keyword>
<dbReference type="InterPro" id="IPR013785">
    <property type="entry name" value="Aldolase_TIM"/>
</dbReference>
<dbReference type="Gene3D" id="3.20.20.70">
    <property type="entry name" value="Aldolase class I"/>
    <property type="match status" value="1"/>
</dbReference>
<evidence type="ECO:0000256" key="14">
    <source>
        <dbReference type="ARBA" id="ARBA00032102"/>
    </source>
</evidence>
<dbReference type="SFLD" id="SFLDG01067">
    <property type="entry name" value="SPASM/twitch_domain_containing"/>
    <property type="match status" value="1"/>
</dbReference>
<dbReference type="RefSeq" id="WP_236953663.1">
    <property type="nucleotide sequence ID" value="NZ_CP009149.1"/>
</dbReference>
<feature type="domain" description="Radical SAM core" evidence="15">
    <location>
        <begin position="27"/>
        <end position="269"/>
    </location>
</feature>
<evidence type="ECO:0000256" key="6">
    <source>
        <dbReference type="ARBA" id="ARBA00022485"/>
    </source>
</evidence>
<evidence type="ECO:0000313" key="17">
    <source>
        <dbReference type="Proteomes" id="UP000028781"/>
    </source>
</evidence>
<evidence type="ECO:0000256" key="7">
    <source>
        <dbReference type="ARBA" id="ARBA00022691"/>
    </source>
</evidence>
<dbReference type="UniPathway" id="UPA00782"/>
<dbReference type="STRING" id="1301915.JH146_0035"/>
<sequence length="307" mass="35478">MEENRQKKMLKFSHITKVHPCFNEKIHDKVGRVHLPVAPRCNIACKFCRRSLGKEACEHRPGVALSVLKLEDVENYLNKVLKEIPNVKVVGIAGPGDSLFNKETFETLEIINEKFPDLIKCISTNGLLLNKYYKKLADLNVKTVTVTVNAIDPEILKDIIEWVYYDKKIHHGIEGAKILIENQIDGIKKAYDEGLIIKINTVLIPEINMEHVVDIAKELKDFAYMQNIIPLIPLYKMKHLRAPTCEEIKRVREECEKYLPQFRACGQCRADSAGLIKEKKILEDFFKEKNKEKNKKLDVFDLKHFSH</sequence>
<evidence type="ECO:0000259" key="15">
    <source>
        <dbReference type="PROSITE" id="PS51918"/>
    </source>
</evidence>
<evidence type="ECO:0000256" key="13">
    <source>
        <dbReference type="ARBA" id="ARBA00030926"/>
    </source>
</evidence>
<dbReference type="AlphaFoldDB" id="A0A076L9J5"/>
<comment type="function">
    <text evidence="2">Involved in the biosynthesis of the iron-molybdenum cofactor (FeMo-co or M-cluster) found in the dinitrogenase enzyme of the nitrogenase complex in nitrogen-fixing microorganisms. NifB catalyzes the crucial step of radical SAM-dependent carbide insertion that occurs concomitant with the insertion of a 9th sulfur and the rearrangement/coupling of two [4Fe-4S] clusters into a [8Fe-9S-C] cluster, the precursor to the M-cluster.</text>
</comment>
<evidence type="ECO:0000313" key="16">
    <source>
        <dbReference type="EMBL" id="AIJ04886.1"/>
    </source>
</evidence>
<evidence type="ECO:0000256" key="11">
    <source>
        <dbReference type="ARBA" id="ARBA00023231"/>
    </source>
</evidence>
<dbReference type="GO" id="GO:0016829">
    <property type="term" value="F:lyase activity"/>
    <property type="evidence" value="ECO:0007669"/>
    <property type="project" value="UniProtKB-KW"/>
</dbReference>
<evidence type="ECO:0000256" key="2">
    <source>
        <dbReference type="ARBA" id="ARBA00003522"/>
    </source>
</evidence>
<evidence type="ECO:0000256" key="10">
    <source>
        <dbReference type="ARBA" id="ARBA00023014"/>
    </source>
</evidence>
<dbReference type="GO" id="GO:0046872">
    <property type="term" value="F:metal ion binding"/>
    <property type="evidence" value="ECO:0007669"/>
    <property type="project" value="UniProtKB-KW"/>
</dbReference>
<evidence type="ECO:0000256" key="8">
    <source>
        <dbReference type="ARBA" id="ARBA00022723"/>
    </source>
</evidence>
<keyword evidence="17" id="KW-1185">Reference proteome</keyword>
<dbReference type="InterPro" id="IPR058240">
    <property type="entry name" value="rSAM_sf"/>
</dbReference>
<dbReference type="InterPro" id="IPR006638">
    <property type="entry name" value="Elp3/MiaA/NifB-like_rSAM"/>
</dbReference>
<dbReference type="Proteomes" id="UP000028781">
    <property type="component" value="Chromosome"/>
</dbReference>
<dbReference type="SUPFAM" id="SSF102114">
    <property type="entry name" value="Radical SAM enzymes"/>
    <property type="match status" value="1"/>
</dbReference>
<comment type="pathway">
    <text evidence="3">Cofactor biosynthesis; Fe-Mo cofactor biosynthesis.</text>
</comment>
<dbReference type="SFLD" id="SFLDS00029">
    <property type="entry name" value="Radical_SAM"/>
    <property type="match status" value="1"/>
</dbReference>
<gene>
    <name evidence="16" type="ORF">JH146_0035</name>
</gene>
<dbReference type="Pfam" id="PF04055">
    <property type="entry name" value="Radical_SAM"/>
    <property type="match status" value="1"/>
</dbReference>
<accession>A0A076L9J5</accession>
<dbReference type="GeneID" id="24890626"/>
<organism evidence="16 17">
    <name type="scientific">Methanocaldococcus bathoardescens</name>
    <dbReference type="NCBI Taxonomy" id="1301915"/>
    <lineage>
        <taxon>Archaea</taxon>
        <taxon>Methanobacteriati</taxon>
        <taxon>Methanobacteriota</taxon>
        <taxon>Methanomada group</taxon>
        <taxon>Methanococci</taxon>
        <taxon>Methanococcales</taxon>
        <taxon>Methanocaldococcaceae</taxon>
        <taxon>Methanocaldococcus</taxon>
    </lineage>
</organism>
<comment type="cofactor">
    <cofactor evidence="1">
        <name>[4Fe-4S] cluster</name>
        <dbReference type="ChEBI" id="CHEBI:49883"/>
    </cofactor>
</comment>